<evidence type="ECO:0000259" key="15">
    <source>
        <dbReference type="SMART" id="SM00642"/>
    </source>
</evidence>
<dbReference type="PANTHER" id="PTHR43447">
    <property type="entry name" value="ALPHA-AMYLASE"/>
    <property type="match status" value="1"/>
</dbReference>
<dbReference type="InterPro" id="IPR006047">
    <property type="entry name" value="GH13_cat_dom"/>
</dbReference>
<evidence type="ECO:0000256" key="3">
    <source>
        <dbReference type="ARBA" id="ARBA00008061"/>
    </source>
</evidence>
<name>A0A291RLH4_9NOCA</name>
<dbReference type="SMART" id="SM00642">
    <property type="entry name" value="Aamy"/>
    <property type="match status" value="1"/>
</dbReference>
<dbReference type="SUPFAM" id="SSF51445">
    <property type="entry name" value="(Trans)glycosidases"/>
    <property type="match status" value="1"/>
</dbReference>
<gene>
    <name evidence="16" type="ORF">CRH09_20110</name>
</gene>
<evidence type="ECO:0000256" key="2">
    <source>
        <dbReference type="ARBA" id="ARBA00001913"/>
    </source>
</evidence>
<dbReference type="EC" id="3.2.1.1" evidence="4 12"/>
<evidence type="ECO:0000256" key="8">
    <source>
        <dbReference type="ARBA" id="ARBA00022837"/>
    </source>
</evidence>
<dbReference type="GO" id="GO:0046872">
    <property type="term" value="F:metal ion binding"/>
    <property type="evidence" value="ECO:0007669"/>
    <property type="project" value="UniProtKB-KW"/>
</dbReference>
<evidence type="ECO:0000259" key="14">
    <source>
        <dbReference type="SMART" id="SM00632"/>
    </source>
</evidence>
<dbReference type="GO" id="GO:0005975">
    <property type="term" value="P:carbohydrate metabolic process"/>
    <property type="evidence" value="ECO:0007669"/>
    <property type="project" value="InterPro"/>
</dbReference>
<accession>A0A291RLH4</accession>
<dbReference type="InterPro" id="IPR013780">
    <property type="entry name" value="Glyco_hydro_b"/>
</dbReference>
<keyword evidence="6" id="KW-0479">Metal-binding</keyword>
<dbReference type="RefSeq" id="WP_098695249.1">
    <property type="nucleotide sequence ID" value="NZ_CP023778.1"/>
</dbReference>
<keyword evidence="8" id="KW-0106">Calcium</keyword>
<dbReference type="Proteomes" id="UP000221961">
    <property type="component" value="Chromosome"/>
</dbReference>
<evidence type="ECO:0000256" key="11">
    <source>
        <dbReference type="RuleBase" id="RU003615"/>
    </source>
</evidence>
<dbReference type="KEGG" id="ntp:CRH09_20110"/>
<feature type="chain" id="PRO_5039034235" description="Alpha-amylase" evidence="13">
    <location>
        <begin position="18"/>
        <end position="476"/>
    </location>
</feature>
<evidence type="ECO:0000256" key="12">
    <source>
        <dbReference type="RuleBase" id="RU361134"/>
    </source>
</evidence>
<keyword evidence="9 12" id="KW-0119">Carbohydrate metabolism</keyword>
<dbReference type="Pfam" id="PF00128">
    <property type="entry name" value="Alpha-amylase"/>
    <property type="match status" value="1"/>
</dbReference>
<evidence type="ECO:0000256" key="13">
    <source>
        <dbReference type="SAM" id="SignalP"/>
    </source>
</evidence>
<keyword evidence="10 12" id="KW-0326">Glycosidase</keyword>
<dbReference type="GeneID" id="88359668"/>
<dbReference type="InterPro" id="IPR017853">
    <property type="entry name" value="GH"/>
</dbReference>
<reference evidence="16 17" key="1">
    <citation type="submission" date="2017-10" db="EMBL/GenBank/DDBJ databases">
        <title>Comparative genomics between pathogenic Norcardia.</title>
        <authorList>
            <person name="Zeng L."/>
        </authorList>
    </citation>
    <scope>NUCLEOTIDE SEQUENCE [LARGE SCALE GENOMIC DNA]</scope>
    <source>
        <strain evidence="16 17">NC_YFY_NT001</strain>
    </source>
</reference>
<dbReference type="InterPro" id="IPR006046">
    <property type="entry name" value="Alpha_amylase"/>
</dbReference>
<feature type="domain" description="Alpha-amylase C-terminal" evidence="14">
    <location>
        <begin position="387"/>
        <end position="473"/>
    </location>
</feature>
<organism evidence="16 17">
    <name type="scientific">Nocardia terpenica</name>
    <dbReference type="NCBI Taxonomy" id="455432"/>
    <lineage>
        <taxon>Bacteria</taxon>
        <taxon>Bacillati</taxon>
        <taxon>Actinomycetota</taxon>
        <taxon>Actinomycetes</taxon>
        <taxon>Mycobacteriales</taxon>
        <taxon>Nocardiaceae</taxon>
        <taxon>Nocardia</taxon>
    </lineage>
</organism>
<proteinExistence type="inferred from homology"/>
<comment type="cofactor">
    <cofactor evidence="2">
        <name>Ca(2+)</name>
        <dbReference type="ChEBI" id="CHEBI:29108"/>
    </cofactor>
</comment>
<keyword evidence="7 12" id="KW-0378">Hydrolase</keyword>
<evidence type="ECO:0000256" key="7">
    <source>
        <dbReference type="ARBA" id="ARBA00022801"/>
    </source>
</evidence>
<dbReference type="EMBL" id="CP023778">
    <property type="protein sequence ID" value="ATL68148.1"/>
    <property type="molecule type" value="Genomic_DNA"/>
</dbReference>
<dbReference type="Gene3D" id="3.20.20.80">
    <property type="entry name" value="Glycosidases"/>
    <property type="match status" value="1"/>
</dbReference>
<dbReference type="InterPro" id="IPR006048">
    <property type="entry name" value="A-amylase/branching_C"/>
</dbReference>
<evidence type="ECO:0000256" key="6">
    <source>
        <dbReference type="ARBA" id="ARBA00022723"/>
    </source>
</evidence>
<feature type="signal peptide" evidence="13">
    <location>
        <begin position="1"/>
        <end position="17"/>
    </location>
</feature>
<feature type="domain" description="Glycosyl hydrolase family 13 catalytic" evidence="15">
    <location>
        <begin position="31"/>
        <end position="378"/>
    </location>
</feature>
<sequence>MLRVCVFALVTAVTWFAVPASAPAEQPGGRDVIAQMFGWNWRSIGRECHDTLGPLGYGAVQTSPPEEHSIWPDKGFPWWQGYSAVSYRLESRYGTQDELAQMVRSCHAAGVRVYVDTIINNMSAENGCGIGSAGSPYCHYWYPAVPYRENDFHRCGTPGDTIQNSSDRGQMQHCQTFNAADLATEKDSVRDRIAGYLNHLLSLGVDGFRIDSAKYIPPEDISAIEGRLTHPADVYQEVIYGWGEGVRPEDYLATGDVMDLRYAGALSAIFRQGRLAMLHGFGSVLPSGKSVVFVANHDTERQGSTLTYRDGDRYVLANAFLLAWPYGRPKVLSDYAFDSYDEPSPSDPLGHTLDSRCGDGHWLCEHSWPSIAGMVGFHRQVSGQPVVDWFDNGGNVIAFGRGHSGYLVLNGDDHPAAEQVFHTSLPAGTYCDVLHGVYRAGACTGPTYRIDDSGSLHADVAPQSGIALHTGAVVSG</sequence>
<dbReference type="SMART" id="SM00632">
    <property type="entry name" value="Aamy_C"/>
    <property type="match status" value="1"/>
</dbReference>
<evidence type="ECO:0000313" key="17">
    <source>
        <dbReference type="Proteomes" id="UP000221961"/>
    </source>
</evidence>
<comment type="similarity">
    <text evidence="3 11">Belongs to the glycosyl hydrolase 13 family.</text>
</comment>
<dbReference type="PRINTS" id="PR00110">
    <property type="entry name" value="ALPHAAMYLASE"/>
</dbReference>
<dbReference type="InterPro" id="IPR031319">
    <property type="entry name" value="A-amylase_C"/>
</dbReference>
<dbReference type="GO" id="GO:0004556">
    <property type="term" value="F:alpha-amylase activity"/>
    <property type="evidence" value="ECO:0007669"/>
    <property type="project" value="UniProtKB-UniRule"/>
</dbReference>
<dbReference type="Gene3D" id="2.60.40.1180">
    <property type="entry name" value="Golgi alpha-mannosidase II"/>
    <property type="match status" value="1"/>
</dbReference>
<protein>
    <recommendedName>
        <fullName evidence="5 12">Alpha-amylase</fullName>
        <ecNumber evidence="4 12">3.2.1.1</ecNumber>
    </recommendedName>
</protein>
<evidence type="ECO:0000256" key="10">
    <source>
        <dbReference type="ARBA" id="ARBA00023295"/>
    </source>
</evidence>
<evidence type="ECO:0000256" key="9">
    <source>
        <dbReference type="ARBA" id="ARBA00023277"/>
    </source>
</evidence>
<evidence type="ECO:0000256" key="4">
    <source>
        <dbReference type="ARBA" id="ARBA00012595"/>
    </source>
</evidence>
<dbReference type="CDD" id="cd11317">
    <property type="entry name" value="AmyAc_bac_euk_AmyA"/>
    <property type="match status" value="1"/>
</dbReference>
<keyword evidence="13" id="KW-0732">Signal</keyword>
<dbReference type="SUPFAM" id="SSF51011">
    <property type="entry name" value="Glycosyl hydrolase domain"/>
    <property type="match status" value="1"/>
</dbReference>
<dbReference type="AlphaFoldDB" id="A0A291RLH4"/>
<dbReference type="Pfam" id="PF02806">
    <property type="entry name" value="Alpha-amylase_C"/>
    <property type="match status" value="1"/>
</dbReference>
<evidence type="ECO:0000256" key="1">
    <source>
        <dbReference type="ARBA" id="ARBA00000548"/>
    </source>
</evidence>
<evidence type="ECO:0000313" key="16">
    <source>
        <dbReference type="EMBL" id="ATL68148.1"/>
    </source>
</evidence>
<comment type="catalytic activity">
    <reaction evidence="1 12">
        <text>Endohydrolysis of (1-&gt;4)-alpha-D-glucosidic linkages in polysaccharides containing three or more (1-&gt;4)-alpha-linked D-glucose units.</text>
        <dbReference type="EC" id="3.2.1.1"/>
    </reaction>
</comment>
<evidence type="ECO:0000256" key="5">
    <source>
        <dbReference type="ARBA" id="ARBA00017303"/>
    </source>
</evidence>